<keyword evidence="2" id="KW-1185">Reference proteome</keyword>
<comment type="caution">
    <text evidence="1">The sequence shown here is derived from an EMBL/GenBank/DDBJ whole genome shotgun (WGS) entry which is preliminary data.</text>
</comment>
<dbReference type="InterPro" id="IPR035994">
    <property type="entry name" value="Nucleoside_phosphorylase_sf"/>
</dbReference>
<dbReference type="PANTHER" id="PTHR46082:SF11">
    <property type="entry name" value="AAA+ ATPASE DOMAIN-CONTAINING PROTEIN-RELATED"/>
    <property type="match status" value="1"/>
</dbReference>
<evidence type="ECO:0008006" key="3">
    <source>
        <dbReference type="Google" id="ProtNLM"/>
    </source>
</evidence>
<accession>A0A1V6T7A2</accession>
<reference evidence="2" key="1">
    <citation type="journal article" date="2017" name="Nat. Microbiol.">
        <title>Global analysis of biosynthetic gene clusters reveals vast potential of secondary metabolite production in Penicillium species.</title>
        <authorList>
            <person name="Nielsen J.C."/>
            <person name="Grijseels S."/>
            <person name="Prigent S."/>
            <person name="Ji B."/>
            <person name="Dainat J."/>
            <person name="Nielsen K.F."/>
            <person name="Frisvad J.C."/>
            <person name="Workman M."/>
            <person name="Nielsen J."/>
        </authorList>
    </citation>
    <scope>NUCLEOTIDE SEQUENCE [LARGE SCALE GENOMIC DNA]</scope>
    <source>
        <strain evidence="2">IBT 24891</strain>
    </source>
</reference>
<dbReference type="STRING" id="303698.A0A1V6T7A2"/>
<dbReference type="EMBL" id="MLKD01000011">
    <property type="protein sequence ID" value="OQE21800.1"/>
    <property type="molecule type" value="Genomic_DNA"/>
</dbReference>
<dbReference type="OrthoDB" id="1577640at2759"/>
<dbReference type="GO" id="GO:0009116">
    <property type="term" value="P:nucleoside metabolic process"/>
    <property type="evidence" value="ECO:0007669"/>
    <property type="project" value="InterPro"/>
</dbReference>
<name>A0A1V6T7A2_9EURO</name>
<dbReference type="AlphaFoldDB" id="A0A1V6T7A2"/>
<proteinExistence type="predicted"/>
<dbReference type="Gene3D" id="3.40.50.1580">
    <property type="entry name" value="Nucleoside phosphorylase domain"/>
    <property type="match status" value="1"/>
</dbReference>
<sequence length="372" mass="40557">MVVASQQSPFANEQYTVGWICALPIEMAAAKGMLEEEHGAPRTPAAENDQNTYLLGSIGNFKIVNACLPRDSVGSVSAAIVGRDMLSTFTKVRFGLIVGIGSGIPSDEHDIRLGDVVIGSDKASGGVVVHDFGKVVADGSFENIPHLNRLPRSLSTALAQFEASHMLRGNYILGYIDAMLQTNPHMRRLGFSRPVQGTDRLFKADYRHSTGPTCDKCNENEEINREPRYYEGSVIHYGTVVTGDSVMTHAPTRDQLGRKFNANCLDIRGVAAGLMDTFQCIVIRGVSDYADSHKNDCWRAYAAAAAAATAKELLQLVTPKEIDLSRAGHNLAVQDTWYTSIEMVTSTNTYRLSKSPKLGILAKPDREFVTKS</sequence>
<dbReference type="SUPFAM" id="SSF53167">
    <property type="entry name" value="Purine and uridine phosphorylases"/>
    <property type="match status" value="1"/>
</dbReference>
<evidence type="ECO:0000313" key="2">
    <source>
        <dbReference type="Proteomes" id="UP000191285"/>
    </source>
</evidence>
<gene>
    <name evidence="1" type="ORF">PENSTE_c011G04096</name>
</gene>
<dbReference type="Proteomes" id="UP000191285">
    <property type="component" value="Unassembled WGS sequence"/>
</dbReference>
<dbReference type="PANTHER" id="PTHR46082">
    <property type="entry name" value="ATP/GTP-BINDING PROTEIN-RELATED"/>
    <property type="match status" value="1"/>
</dbReference>
<dbReference type="InterPro" id="IPR053137">
    <property type="entry name" value="NLR-like"/>
</dbReference>
<dbReference type="GO" id="GO:0003824">
    <property type="term" value="F:catalytic activity"/>
    <property type="evidence" value="ECO:0007669"/>
    <property type="project" value="InterPro"/>
</dbReference>
<evidence type="ECO:0000313" key="1">
    <source>
        <dbReference type="EMBL" id="OQE21800.1"/>
    </source>
</evidence>
<organism evidence="1 2">
    <name type="scientific">Penicillium steckii</name>
    <dbReference type="NCBI Taxonomy" id="303698"/>
    <lineage>
        <taxon>Eukaryota</taxon>
        <taxon>Fungi</taxon>
        <taxon>Dikarya</taxon>
        <taxon>Ascomycota</taxon>
        <taxon>Pezizomycotina</taxon>
        <taxon>Eurotiomycetes</taxon>
        <taxon>Eurotiomycetidae</taxon>
        <taxon>Eurotiales</taxon>
        <taxon>Aspergillaceae</taxon>
        <taxon>Penicillium</taxon>
    </lineage>
</organism>
<protein>
    <recommendedName>
        <fullName evidence="3">Nucleoside phosphorylase domain-containing protein</fullName>
    </recommendedName>
</protein>